<feature type="non-terminal residue" evidence="1">
    <location>
        <position position="1"/>
    </location>
</feature>
<comment type="caution">
    <text evidence="1">The sequence shown here is derived from an EMBL/GenBank/DDBJ whole genome shotgun (WGS) entry which is preliminary data.</text>
</comment>
<dbReference type="Proteomes" id="UP001642464">
    <property type="component" value="Unassembled WGS sequence"/>
</dbReference>
<evidence type="ECO:0000313" key="2">
    <source>
        <dbReference type="Proteomes" id="UP001642464"/>
    </source>
</evidence>
<dbReference type="EMBL" id="CAXAMM010028535">
    <property type="protein sequence ID" value="CAK9062977.1"/>
    <property type="molecule type" value="Genomic_DNA"/>
</dbReference>
<proteinExistence type="predicted"/>
<sequence length="55" mass="6134">MAPLRNRQLPVSKKGFEDFFAVVWQNRSDPKIVALTSRIEGLLGVPAGQWFGFAS</sequence>
<organism evidence="1 2">
    <name type="scientific">Durusdinium trenchii</name>
    <dbReference type="NCBI Taxonomy" id="1381693"/>
    <lineage>
        <taxon>Eukaryota</taxon>
        <taxon>Sar</taxon>
        <taxon>Alveolata</taxon>
        <taxon>Dinophyceae</taxon>
        <taxon>Suessiales</taxon>
        <taxon>Symbiodiniaceae</taxon>
        <taxon>Durusdinium</taxon>
    </lineage>
</organism>
<accession>A0ABP0NIM4</accession>
<reference evidence="1 2" key="1">
    <citation type="submission" date="2024-02" db="EMBL/GenBank/DDBJ databases">
        <authorList>
            <person name="Chen Y."/>
            <person name="Shah S."/>
            <person name="Dougan E. K."/>
            <person name="Thang M."/>
            <person name="Chan C."/>
        </authorList>
    </citation>
    <scope>NUCLEOTIDE SEQUENCE [LARGE SCALE GENOMIC DNA]</scope>
</reference>
<keyword evidence="2" id="KW-1185">Reference proteome</keyword>
<evidence type="ECO:0000313" key="1">
    <source>
        <dbReference type="EMBL" id="CAK9062977.1"/>
    </source>
</evidence>
<name>A0ABP0NIM4_9DINO</name>
<gene>
    <name evidence="1" type="ORF">SCF082_LOCUS32694</name>
</gene>
<protein>
    <submittedName>
        <fullName evidence="1">Uncharacterized protein</fullName>
    </submittedName>
</protein>